<evidence type="ECO:0000256" key="1">
    <source>
        <dbReference type="ARBA" id="ARBA00004651"/>
    </source>
</evidence>
<keyword evidence="10" id="KW-0813">Transport</keyword>
<evidence type="ECO:0000256" key="3">
    <source>
        <dbReference type="ARBA" id="ARBA00022692"/>
    </source>
</evidence>
<feature type="transmembrane region" description="Helical" evidence="10">
    <location>
        <begin position="65"/>
        <end position="84"/>
    </location>
</feature>
<comment type="activity regulation">
    <text evidence="10">Na(+) is not transported, but it plays an essential structural role and its presence is essential for fluoride channel function.</text>
</comment>
<evidence type="ECO:0000256" key="2">
    <source>
        <dbReference type="ARBA" id="ARBA00022475"/>
    </source>
</evidence>
<comment type="caution">
    <text evidence="11">The sequence shown here is derived from an EMBL/GenBank/DDBJ whole genome shotgun (WGS) entry which is preliminary data.</text>
</comment>
<dbReference type="GO" id="GO:0005886">
    <property type="term" value="C:plasma membrane"/>
    <property type="evidence" value="ECO:0007669"/>
    <property type="project" value="UniProtKB-SubCell"/>
</dbReference>
<dbReference type="PANTHER" id="PTHR28259">
    <property type="entry name" value="FLUORIDE EXPORT PROTEIN 1-RELATED"/>
    <property type="match status" value="1"/>
</dbReference>
<dbReference type="Pfam" id="PF02537">
    <property type="entry name" value="CRCB"/>
    <property type="match status" value="1"/>
</dbReference>
<dbReference type="RefSeq" id="WP_066647545.1">
    <property type="nucleotide sequence ID" value="NZ_VWXL01000087.1"/>
</dbReference>
<dbReference type="GO" id="GO:0046872">
    <property type="term" value="F:metal ion binding"/>
    <property type="evidence" value="ECO:0007669"/>
    <property type="project" value="UniProtKB-KW"/>
</dbReference>
<dbReference type="PANTHER" id="PTHR28259:SF1">
    <property type="entry name" value="FLUORIDE EXPORT PROTEIN 1-RELATED"/>
    <property type="match status" value="1"/>
</dbReference>
<evidence type="ECO:0000256" key="9">
    <source>
        <dbReference type="ARBA" id="ARBA00049940"/>
    </source>
</evidence>
<comment type="similarity">
    <text evidence="7 10">Belongs to the fluoride channel Fluc/FEX (TC 1.A.43) family.</text>
</comment>
<evidence type="ECO:0000256" key="6">
    <source>
        <dbReference type="ARBA" id="ARBA00023303"/>
    </source>
</evidence>
<dbReference type="AlphaFoldDB" id="A0A6N8I343"/>
<keyword evidence="2 10" id="KW-1003">Cell membrane</keyword>
<evidence type="ECO:0000256" key="8">
    <source>
        <dbReference type="ARBA" id="ARBA00035585"/>
    </source>
</evidence>
<dbReference type="NCBIfam" id="TIGR00494">
    <property type="entry name" value="crcB"/>
    <property type="match status" value="1"/>
</dbReference>
<keyword evidence="10" id="KW-0406">Ion transport</keyword>
<evidence type="ECO:0000256" key="7">
    <source>
        <dbReference type="ARBA" id="ARBA00035120"/>
    </source>
</evidence>
<accession>A0A6N8I343</accession>
<protein>
    <recommendedName>
        <fullName evidence="10">Fluoride-specific ion channel FluC</fullName>
    </recommendedName>
</protein>
<reference evidence="11 12" key="1">
    <citation type="submission" date="2019-09" db="EMBL/GenBank/DDBJ databases">
        <title>Genome sequence of Clostridium sp. EA1.</title>
        <authorList>
            <person name="Poehlein A."/>
            <person name="Bengelsdorf F.R."/>
            <person name="Daniel R."/>
        </authorList>
    </citation>
    <scope>NUCLEOTIDE SEQUENCE [LARGE SCALE GENOMIC DNA]</scope>
    <source>
        <strain evidence="11 12">EA1</strain>
    </source>
</reference>
<sequence>MKLSRILIVGLGGFLGAALRYIISSVTAKYFGDFPIGTLIVNVAGGFIMGLIMEASNSIWPISTDVRLFLTTGILGGLTTFSTFSYETVSFLSEGEYLVGGLNAGLNLSLALFACWLGRLVVIKVV</sequence>
<keyword evidence="6 10" id="KW-0407">Ion channel</keyword>
<organism evidence="11 12">
    <name type="scientific">Caproicibacter fermentans</name>
    <dbReference type="NCBI Taxonomy" id="2576756"/>
    <lineage>
        <taxon>Bacteria</taxon>
        <taxon>Bacillati</taxon>
        <taxon>Bacillota</taxon>
        <taxon>Clostridia</taxon>
        <taxon>Eubacteriales</taxon>
        <taxon>Acutalibacteraceae</taxon>
        <taxon>Caproicibacter</taxon>
    </lineage>
</organism>
<keyword evidence="4 10" id="KW-1133">Transmembrane helix</keyword>
<evidence type="ECO:0000313" key="12">
    <source>
        <dbReference type="Proteomes" id="UP000469440"/>
    </source>
</evidence>
<feature type="binding site" evidence="10">
    <location>
        <position position="76"/>
    </location>
    <ligand>
        <name>Na(+)</name>
        <dbReference type="ChEBI" id="CHEBI:29101"/>
        <note>structural</note>
    </ligand>
</feature>
<evidence type="ECO:0000256" key="10">
    <source>
        <dbReference type="HAMAP-Rule" id="MF_00454"/>
    </source>
</evidence>
<dbReference type="EMBL" id="VWXL01000087">
    <property type="protein sequence ID" value="MVB12325.1"/>
    <property type="molecule type" value="Genomic_DNA"/>
</dbReference>
<feature type="transmembrane region" description="Helical" evidence="10">
    <location>
        <begin position="34"/>
        <end position="53"/>
    </location>
</feature>
<dbReference type="InterPro" id="IPR003691">
    <property type="entry name" value="FluC"/>
</dbReference>
<gene>
    <name evidence="11" type="primary">crcB_2</name>
    <name evidence="10" type="synonym">crcB</name>
    <name evidence="10" type="synonym">fluC</name>
    <name evidence="11" type="ORF">CAFE_30580</name>
</gene>
<comment type="function">
    <text evidence="9 10">Fluoride-specific ion channel. Important for reducing fluoride concentration in the cell, thus reducing its toxicity.</text>
</comment>
<dbReference type="GO" id="GO:0062054">
    <property type="term" value="F:fluoride channel activity"/>
    <property type="evidence" value="ECO:0007669"/>
    <property type="project" value="UniProtKB-UniRule"/>
</dbReference>
<dbReference type="Proteomes" id="UP000469440">
    <property type="component" value="Unassembled WGS sequence"/>
</dbReference>
<feature type="binding site" evidence="10">
    <location>
        <position position="79"/>
    </location>
    <ligand>
        <name>Na(+)</name>
        <dbReference type="ChEBI" id="CHEBI:29101"/>
        <note>structural</note>
    </ligand>
</feature>
<comment type="subcellular location">
    <subcellularLocation>
        <location evidence="1 10">Cell membrane</location>
        <topology evidence="1 10">Multi-pass membrane protein</topology>
    </subcellularLocation>
</comment>
<evidence type="ECO:0000256" key="5">
    <source>
        <dbReference type="ARBA" id="ARBA00023136"/>
    </source>
</evidence>
<name>A0A6N8I343_9FIRM</name>
<keyword evidence="10" id="KW-0915">Sodium</keyword>
<evidence type="ECO:0000256" key="4">
    <source>
        <dbReference type="ARBA" id="ARBA00022989"/>
    </source>
</evidence>
<keyword evidence="12" id="KW-1185">Reference proteome</keyword>
<keyword evidence="3 10" id="KW-0812">Transmembrane</keyword>
<dbReference type="OrthoDB" id="9815830at2"/>
<keyword evidence="5 10" id="KW-0472">Membrane</keyword>
<proteinExistence type="inferred from homology"/>
<dbReference type="HAMAP" id="MF_00454">
    <property type="entry name" value="FluC"/>
    <property type="match status" value="1"/>
</dbReference>
<dbReference type="GO" id="GO:0140114">
    <property type="term" value="P:cellular detoxification of fluoride"/>
    <property type="evidence" value="ECO:0007669"/>
    <property type="project" value="UniProtKB-UniRule"/>
</dbReference>
<feature type="transmembrane region" description="Helical" evidence="10">
    <location>
        <begin position="104"/>
        <end position="122"/>
    </location>
</feature>
<keyword evidence="10" id="KW-0479">Metal-binding</keyword>
<comment type="catalytic activity">
    <reaction evidence="8">
        <text>fluoride(in) = fluoride(out)</text>
        <dbReference type="Rhea" id="RHEA:76159"/>
        <dbReference type="ChEBI" id="CHEBI:17051"/>
    </reaction>
    <physiologicalReaction direction="left-to-right" evidence="8">
        <dbReference type="Rhea" id="RHEA:76160"/>
    </physiologicalReaction>
</comment>
<evidence type="ECO:0000313" key="11">
    <source>
        <dbReference type="EMBL" id="MVB12325.1"/>
    </source>
</evidence>